<sequence>MSDRDLTDSERGETPDSRSSDSEERGRSINGKDVNVVSEYEKQRLSRIAENKKRMEALGLANLAKTLVGSAKNSRTIDKKGKRKLGEDNDADEDYKPGEDSSSAEDGDGIDGLEEGDEDFGSGKVSASGGMKSKNKGSKAKRKTSVEKSNNLDDEDDDNALRQAIELSLRDSGVNSDAQVQGAIENVKRKNVKTQKITGGMKRKGSFTSRMQMNEDELIVNFYYFDELWKGSISVSDMKRVAAAHDFTWSDQELKDMIDCFDSDGDGKLNLDDFRRIAGQCNMIKESTS</sequence>
<feature type="compositionally biased region" description="Acidic residues" evidence="2">
    <location>
        <begin position="102"/>
        <end position="120"/>
    </location>
</feature>
<proteinExistence type="predicted"/>
<feature type="compositionally biased region" description="Basic residues" evidence="2">
    <location>
        <begin position="133"/>
        <end position="143"/>
    </location>
</feature>
<dbReference type="InterPro" id="IPR018247">
    <property type="entry name" value="EF_Hand_1_Ca_BS"/>
</dbReference>
<dbReference type="Proteomes" id="UP000504603">
    <property type="component" value="Unplaced"/>
</dbReference>
<keyword evidence="4" id="KW-1185">Reference proteome</keyword>
<dbReference type="CDD" id="cd00051">
    <property type="entry name" value="EFh"/>
    <property type="match status" value="1"/>
</dbReference>
<gene>
    <name evidence="5" type="primary">LOC111025692</name>
</gene>
<dbReference type="GO" id="GO:0005509">
    <property type="term" value="F:calcium ion binding"/>
    <property type="evidence" value="ECO:0007669"/>
    <property type="project" value="InterPro"/>
</dbReference>
<evidence type="ECO:0000256" key="2">
    <source>
        <dbReference type="SAM" id="MobiDB-lite"/>
    </source>
</evidence>
<dbReference type="AlphaFoldDB" id="A0A6J1E1Z5"/>
<name>A0A6J1E1Z5_MOMCH</name>
<evidence type="ECO:0000313" key="4">
    <source>
        <dbReference type="Proteomes" id="UP000504603"/>
    </source>
</evidence>
<organism evidence="4 5">
    <name type="scientific">Momordica charantia</name>
    <name type="common">Bitter gourd</name>
    <name type="synonym">Balsam pear</name>
    <dbReference type="NCBI Taxonomy" id="3673"/>
    <lineage>
        <taxon>Eukaryota</taxon>
        <taxon>Viridiplantae</taxon>
        <taxon>Streptophyta</taxon>
        <taxon>Embryophyta</taxon>
        <taxon>Tracheophyta</taxon>
        <taxon>Spermatophyta</taxon>
        <taxon>Magnoliopsida</taxon>
        <taxon>eudicotyledons</taxon>
        <taxon>Gunneridae</taxon>
        <taxon>Pentapetalae</taxon>
        <taxon>rosids</taxon>
        <taxon>fabids</taxon>
        <taxon>Cucurbitales</taxon>
        <taxon>Cucurbitaceae</taxon>
        <taxon>Momordiceae</taxon>
        <taxon>Momordica</taxon>
    </lineage>
</organism>
<reference evidence="5" key="1">
    <citation type="submission" date="2025-08" db="UniProtKB">
        <authorList>
            <consortium name="RefSeq"/>
        </authorList>
    </citation>
    <scope>IDENTIFICATION</scope>
    <source>
        <strain evidence="5">OHB3-1</strain>
    </source>
</reference>
<evidence type="ECO:0000313" key="5">
    <source>
        <dbReference type="RefSeq" id="XP_022159279.1"/>
    </source>
</evidence>
<protein>
    <submittedName>
        <fullName evidence="5">Uncharacterized protein LOC111025692 isoform X1</fullName>
    </submittedName>
</protein>
<dbReference type="PROSITE" id="PS50222">
    <property type="entry name" value="EF_HAND_2"/>
    <property type="match status" value="1"/>
</dbReference>
<dbReference type="OrthoDB" id="293868at2759"/>
<dbReference type="KEGG" id="mcha:111025692"/>
<feature type="compositionally biased region" description="Basic and acidic residues" evidence="2">
    <location>
        <begin position="75"/>
        <end position="87"/>
    </location>
</feature>
<keyword evidence="1" id="KW-0106">Calcium</keyword>
<feature type="region of interest" description="Disordered" evidence="2">
    <location>
        <begin position="1"/>
        <end position="41"/>
    </location>
</feature>
<dbReference type="InterPro" id="IPR002048">
    <property type="entry name" value="EF_hand_dom"/>
</dbReference>
<dbReference type="InterPro" id="IPR011992">
    <property type="entry name" value="EF-hand-dom_pair"/>
</dbReference>
<dbReference type="SUPFAM" id="SSF47473">
    <property type="entry name" value="EF-hand"/>
    <property type="match status" value="1"/>
</dbReference>
<feature type="compositionally biased region" description="Basic and acidic residues" evidence="2">
    <location>
        <begin position="1"/>
        <end position="27"/>
    </location>
</feature>
<evidence type="ECO:0000256" key="1">
    <source>
        <dbReference type="ARBA" id="ARBA00022837"/>
    </source>
</evidence>
<feature type="region of interest" description="Disordered" evidence="2">
    <location>
        <begin position="64"/>
        <end position="159"/>
    </location>
</feature>
<dbReference type="Pfam" id="PF13499">
    <property type="entry name" value="EF-hand_7"/>
    <property type="match status" value="1"/>
</dbReference>
<evidence type="ECO:0000259" key="3">
    <source>
        <dbReference type="PROSITE" id="PS50222"/>
    </source>
</evidence>
<feature type="domain" description="EF-hand" evidence="3">
    <location>
        <begin position="249"/>
        <end position="284"/>
    </location>
</feature>
<feature type="compositionally biased region" description="Low complexity" evidence="2">
    <location>
        <begin position="122"/>
        <end position="132"/>
    </location>
</feature>
<dbReference type="RefSeq" id="XP_022159279.1">
    <property type="nucleotide sequence ID" value="XM_022303587.1"/>
</dbReference>
<accession>A0A6J1E1Z5</accession>
<dbReference type="PROSITE" id="PS00018">
    <property type="entry name" value="EF_HAND_1"/>
    <property type="match status" value="1"/>
</dbReference>
<dbReference type="Gene3D" id="1.10.238.10">
    <property type="entry name" value="EF-hand"/>
    <property type="match status" value="1"/>
</dbReference>
<dbReference type="SMART" id="SM00054">
    <property type="entry name" value="EFh"/>
    <property type="match status" value="1"/>
</dbReference>
<dbReference type="GeneID" id="111025692"/>